<keyword evidence="5" id="KW-1133">Transmembrane helix</keyword>
<dbReference type="Pfam" id="PF00015">
    <property type="entry name" value="MCPsignal"/>
    <property type="match status" value="1"/>
</dbReference>
<dbReference type="Gene3D" id="1.10.287.950">
    <property type="entry name" value="Methyl-accepting chemotaxis protein"/>
    <property type="match status" value="1"/>
</dbReference>
<dbReference type="GO" id="GO:0004888">
    <property type="term" value="F:transmembrane signaling receptor activity"/>
    <property type="evidence" value="ECO:0007669"/>
    <property type="project" value="InterPro"/>
</dbReference>
<gene>
    <name evidence="11" type="ORF">CFN58_32895</name>
</gene>
<evidence type="ECO:0000256" key="9">
    <source>
        <dbReference type="PROSITE-ProRule" id="PRU00284"/>
    </source>
</evidence>
<dbReference type="GO" id="GO:0006935">
    <property type="term" value="P:chemotaxis"/>
    <property type="evidence" value="ECO:0007669"/>
    <property type="project" value="InterPro"/>
</dbReference>
<dbReference type="PANTHER" id="PTHR32089:SF112">
    <property type="entry name" value="LYSOZYME-LIKE PROTEIN-RELATED"/>
    <property type="match status" value="1"/>
</dbReference>
<sequence length="195" mass="20973">MQRLSASVGEISSAAGELSTATESIGSITDIISNIAGQTNLLALNAAIEAARAGDAGRGFSVVADEVRQLATRTQEATLNIQPLLQRFRQTTEQTVQLTREGQALSREGTQAVTSVRESFSQVNEALDRISSMSVQISSAMEQQGQVAEDLNRQVMRIADASRQSAAKALDGRRISEEIGHQVEGLRSLADRFDR</sequence>
<organism evidence="11 12">
    <name type="scientific">Pseudomonas avellanae</name>
    <dbReference type="NCBI Taxonomy" id="46257"/>
    <lineage>
        <taxon>Bacteria</taxon>
        <taxon>Pseudomonadati</taxon>
        <taxon>Pseudomonadota</taxon>
        <taxon>Gammaproteobacteria</taxon>
        <taxon>Pseudomonadales</taxon>
        <taxon>Pseudomonadaceae</taxon>
        <taxon>Pseudomonas</taxon>
    </lineage>
</organism>
<reference evidence="12" key="1">
    <citation type="journal article" date="2016" name="Sci. Rep.">
        <title>Genome analysis of the kiwifruit canker pathogen Pseudomonas syringae pv. actinidiae biovar 5.</title>
        <authorList>
            <person name="Fujikawa T."/>
            <person name="Sawada H."/>
        </authorList>
    </citation>
    <scope>NUCLEOTIDE SEQUENCE [LARGE SCALE GENOMIC DNA]</scope>
    <source>
        <strain evidence="12">MAFF 212061</strain>
    </source>
</reference>
<evidence type="ECO:0000256" key="2">
    <source>
        <dbReference type="ARBA" id="ARBA00022475"/>
    </source>
</evidence>
<proteinExistence type="inferred from homology"/>
<evidence type="ECO:0000256" key="4">
    <source>
        <dbReference type="ARBA" id="ARBA00022692"/>
    </source>
</evidence>
<keyword evidence="4" id="KW-0812">Transmembrane</keyword>
<dbReference type="AlphaFoldDB" id="A0A261WBD3"/>
<keyword evidence="2" id="KW-1003">Cell membrane</keyword>
<dbReference type="PROSITE" id="PS50111">
    <property type="entry name" value="CHEMOTAXIS_TRANSDUC_2"/>
    <property type="match status" value="1"/>
</dbReference>
<dbReference type="PANTHER" id="PTHR32089">
    <property type="entry name" value="METHYL-ACCEPTING CHEMOTAXIS PROTEIN MCPB"/>
    <property type="match status" value="1"/>
</dbReference>
<evidence type="ECO:0000313" key="12">
    <source>
        <dbReference type="Proteomes" id="UP000217163"/>
    </source>
</evidence>
<evidence type="ECO:0000256" key="8">
    <source>
        <dbReference type="ARBA" id="ARBA00029447"/>
    </source>
</evidence>
<evidence type="ECO:0000256" key="7">
    <source>
        <dbReference type="ARBA" id="ARBA00023224"/>
    </source>
</evidence>
<dbReference type="PRINTS" id="PR00260">
    <property type="entry name" value="CHEMTRNSDUCR"/>
</dbReference>
<dbReference type="InterPro" id="IPR004089">
    <property type="entry name" value="MCPsignal_dom"/>
</dbReference>
<dbReference type="SMART" id="SM00283">
    <property type="entry name" value="MA"/>
    <property type="match status" value="1"/>
</dbReference>
<name>A0A261WBD3_9PSED</name>
<evidence type="ECO:0000313" key="11">
    <source>
        <dbReference type="EMBL" id="OZI83232.1"/>
    </source>
</evidence>
<keyword evidence="6" id="KW-0472">Membrane</keyword>
<dbReference type="EMBL" id="NKQU01000643">
    <property type="protein sequence ID" value="OZI83232.1"/>
    <property type="molecule type" value="Genomic_DNA"/>
</dbReference>
<dbReference type="GO" id="GO:0007165">
    <property type="term" value="P:signal transduction"/>
    <property type="evidence" value="ECO:0007669"/>
    <property type="project" value="UniProtKB-KW"/>
</dbReference>
<dbReference type="SUPFAM" id="SSF58104">
    <property type="entry name" value="Methyl-accepting chemotaxis protein (MCP) signaling domain"/>
    <property type="match status" value="1"/>
</dbReference>
<keyword evidence="3" id="KW-0488">Methylation</keyword>
<evidence type="ECO:0000256" key="1">
    <source>
        <dbReference type="ARBA" id="ARBA00004236"/>
    </source>
</evidence>
<evidence type="ECO:0000259" key="10">
    <source>
        <dbReference type="PROSITE" id="PS50111"/>
    </source>
</evidence>
<dbReference type="InterPro" id="IPR004090">
    <property type="entry name" value="Chemotax_Me-accpt_rcpt"/>
</dbReference>
<evidence type="ECO:0000256" key="5">
    <source>
        <dbReference type="ARBA" id="ARBA00022989"/>
    </source>
</evidence>
<keyword evidence="7 9" id="KW-0807">Transducer</keyword>
<evidence type="ECO:0000256" key="6">
    <source>
        <dbReference type="ARBA" id="ARBA00023136"/>
    </source>
</evidence>
<dbReference type="GO" id="GO:0005886">
    <property type="term" value="C:plasma membrane"/>
    <property type="evidence" value="ECO:0007669"/>
    <property type="project" value="UniProtKB-SubCell"/>
</dbReference>
<comment type="subcellular location">
    <subcellularLocation>
        <location evidence="1">Cell membrane</location>
    </subcellularLocation>
</comment>
<evidence type="ECO:0000256" key="3">
    <source>
        <dbReference type="ARBA" id="ARBA00022481"/>
    </source>
</evidence>
<dbReference type="Proteomes" id="UP000217163">
    <property type="component" value="Unassembled WGS sequence"/>
</dbReference>
<accession>A0A261WBD3</accession>
<comment type="similarity">
    <text evidence="8">Belongs to the methyl-accepting chemotaxis (MCP) protein family.</text>
</comment>
<feature type="domain" description="Methyl-accepting transducer" evidence="10">
    <location>
        <begin position="1"/>
        <end position="159"/>
    </location>
</feature>
<comment type="caution">
    <text evidence="11">The sequence shown here is derived from an EMBL/GenBank/DDBJ whole genome shotgun (WGS) entry which is preliminary data.</text>
</comment>
<protein>
    <recommendedName>
        <fullName evidence="10">Methyl-accepting transducer domain-containing protein</fullName>
    </recommendedName>
</protein>